<accession>A0AAV5G5C4</accession>
<dbReference type="EMBL" id="BQKK01000001">
    <property type="protein sequence ID" value="GJN42461.1"/>
    <property type="molecule type" value="Genomic_DNA"/>
</dbReference>
<feature type="active site" description="Proton acceptor" evidence="2">
    <location>
        <position position="91"/>
    </location>
</feature>
<keyword evidence="3" id="KW-0647">Proteasome</keyword>
<dbReference type="PANTHER" id="PTHR42307:SF2">
    <property type="entry name" value="PUP DEAMIDASE_DEPUPYLASE"/>
    <property type="match status" value="1"/>
</dbReference>
<dbReference type="InterPro" id="IPR022366">
    <property type="entry name" value="Pup_deamidase"/>
</dbReference>
<dbReference type="RefSeq" id="WP_003845808.1">
    <property type="nucleotide sequence ID" value="NZ_BQKK01000001.1"/>
</dbReference>
<dbReference type="GO" id="GO:0010498">
    <property type="term" value="P:proteasomal protein catabolic process"/>
    <property type="evidence" value="ECO:0007669"/>
    <property type="project" value="InterPro"/>
</dbReference>
<protein>
    <submittedName>
        <fullName evidence="3">Proteasome accessory factor PafA2</fullName>
    </submittedName>
</protein>
<comment type="caution">
    <text evidence="3">The sequence shown here is derived from an EMBL/GenBank/DDBJ whole genome shotgun (WGS) entry which is preliminary data.</text>
</comment>
<dbReference type="GO" id="GO:0019941">
    <property type="term" value="P:modification-dependent protein catabolic process"/>
    <property type="evidence" value="ECO:0007669"/>
    <property type="project" value="InterPro"/>
</dbReference>
<evidence type="ECO:0000313" key="3">
    <source>
        <dbReference type="EMBL" id="GJN42461.1"/>
    </source>
</evidence>
<dbReference type="Pfam" id="PF03136">
    <property type="entry name" value="Pup_ligase"/>
    <property type="match status" value="1"/>
</dbReference>
<dbReference type="PANTHER" id="PTHR42307">
    <property type="entry name" value="PUP DEAMIDASE/DEPUPYLASE"/>
    <property type="match status" value="1"/>
</dbReference>
<dbReference type="GO" id="GO:0016811">
    <property type="term" value="F:hydrolase activity, acting on carbon-nitrogen (but not peptide) bonds, in linear amides"/>
    <property type="evidence" value="ECO:0007669"/>
    <property type="project" value="InterPro"/>
</dbReference>
<dbReference type="PIRSF" id="PIRSF018077">
    <property type="entry name" value="UCP018077"/>
    <property type="match status" value="1"/>
</dbReference>
<dbReference type="GO" id="GO:0070490">
    <property type="term" value="P:protein pupylation"/>
    <property type="evidence" value="ECO:0007669"/>
    <property type="project" value="TreeGrafter"/>
</dbReference>
<dbReference type="AlphaFoldDB" id="A0AAV5G5C4"/>
<dbReference type="NCBIfam" id="TIGR03688">
    <property type="entry name" value="depupylase_Dop"/>
    <property type="match status" value="1"/>
</dbReference>
<proteinExistence type="inferred from homology"/>
<reference evidence="3" key="1">
    <citation type="submission" date="2021-12" db="EMBL/GenBank/DDBJ databases">
        <title>Draft genome sequence of Corynebacterium ammoniagenes strain T-723.</title>
        <authorList>
            <person name="Matsuzawa M."/>
            <person name="Hiratani M."/>
            <person name="Abe I."/>
            <person name="Tsuji Y."/>
            <person name="Nakamura J."/>
        </authorList>
    </citation>
    <scope>NUCLEOTIDE SEQUENCE</scope>
    <source>
        <strain evidence="3">T-723</strain>
    </source>
</reference>
<comment type="similarity">
    <text evidence="1">Belongs to the Pup ligase/Pup deamidase family. Pup deamidase subfamily.</text>
</comment>
<name>A0AAV5G5C4_CORAM</name>
<dbReference type="GO" id="GO:0005524">
    <property type="term" value="F:ATP binding"/>
    <property type="evidence" value="ECO:0007669"/>
    <property type="project" value="TreeGrafter"/>
</dbReference>
<evidence type="ECO:0000256" key="2">
    <source>
        <dbReference type="PIRSR" id="PIRSR018077-1"/>
    </source>
</evidence>
<dbReference type="GO" id="GO:0000502">
    <property type="term" value="C:proteasome complex"/>
    <property type="evidence" value="ECO:0007669"/>
    <property type="project" value="UniProtKB-KW"/>
</dbReference>
<dbReference type="InterPro" id="IPR004347">
    <property type="entry name" value="Pup_ligase/deamidase"/>
</dbReference>
<gene>
    <name evidence="3" type="ORF">CAT723_09400</name>
</gene>
<organism evidence="3 4">
    <name type="scientific">Corynebacterium ammoniagenes</name>
    <name type="common">Brevibacterium ammoniagenes</name>
    <dbReference type="NCBI Taxonomy" id="1697"/>
    <lineage>
        <taxon>Bacteria</taxon>
        <taxon>Bacillati</taxon>
        <taxon>Actinomycetota</taxon>
        <taxon>Actinomycetes</taxon>
        <taxon>Mycobacteriales</taxon>
        <taxon>Corynebacteriaceae</taxon>
        <taxon>Corynebacterium</taxon>
    </lineage>
</organism>
<dbReference type="Proteomes" id="UP001054925">
    <property type="component" value="Unassembled WGS sequence"/>
</dbReference>
<evidence type="ECO:0000313" key="4">
    <source>
        <dbReference type="Proteomes" id="UP001054925"/>
    </source>
</evidence>
<sequence>MARFLGTETEYGISTPDWPELSPIITSTHAVVAYGAMFTTARSRWDFAEEHPLRDMRGFDLKRYSTVPVVDPNAIGVANVITPAGARFYVDHAHPEYSSPECSNAWDAMVYDAAGDGVLLDAGAAVAALTKENRSVLANNEPCPPLKFYKNNVDGKGASYGSHENYQYSRETDFEVLAQTLIPFFVSRIVVTGAGRVGLEQDSSEPGFQISQRADYMEQEITLETTLNRGIINTRDEPHANAEKWGRLHVIVGDANMSQTSNLLKLGMTSMVLDAIEKGVDFSDLRLADPVAEIKKVSRDLTLRHKLQLHDGRELTALEILAIYRERVHADTDVDEKVLEAWDEVTSLLADDPMSAAHLLDWVAKYRLIKGFIDRGVGLDDPKLALIDLQYTDIDPAKSLYHALVRKGQMRTLVDKEVIDAAKTAPPSDSRAYFRGRVTEKFGKDVLATNWQMMSVQEHQNKDGADTTSSLAHIRFDDVDRFNQDEVGELIDSSSSVSELVKQLEEQGIAIQRTIKPIRVRH</sequence>
<dbReference type="GO" id="GO:0008233">
    <property type="term" value="F:peptidase activity"/>
    <property type="evidence" value="ECO:0007669"/>
    <property type="project" value="InterPro"/>
</dbReference>
<evidence type="ECO:0000256" key="1">
    <source>
        <dbReference type="ARBA" id="ARBA00009114"/>
    </source>
</evidence>